<gene>
    <name evidence="4" type="ORF">LIER_19111</name>
</gene>
<dbReference type="Gene3D" id="1.25.10.10">
    <property type="entry name" value="Leucine-rich Repeat Variant"/>
    <property type="match status" value="1"/>
</dbReference>
<dbReference type="SUPFAM" id="SSF48371">
    <property type="entry name" value="ARM repeat"/>
    <property type="match status" value="1"/>
</dbReference>
<dbReference type="InterPro" id="IPR000225">
    <property type="entry name" value="Armadillo"/>
</dbReference>
<dbReference type="FunFam" id="1.25.10.10:FF:000561">
    <property type="entry name" value="ARM repeat superfamily protein"/>
    <property type="match status" value="1"/>
</dbReference>
<dbReference type="EMBL" id="BAABME010004676">
    <property type="protein sequence ID" value="GAA0163180.1"/>
    <property type="molecule type" value="Genomic_DNA"/>
</dbReference>
<feature type="domain" description="U-box" evidence="3">
    <location>
        <begin position="10"/>
        <end position="296"/>
    </location>
</feature>
<dbReference type="Pfam" id="PF25598">
    <property type="entry name" value="ARM_PUB"/>
    <property type="match status" value="1"/>
</dbReference>
<evidence type="ECO:0000256" key="2">
    <source>
        <dbReference type="ARBA" id="ARBA00022786"/>
    </source>
</evidence>
<proteinExistence type="predicted"/>
<dbReference type="InterPro" id="IPR016024">
    <property type="entry name" value="ARM-type_fold"/>
</dbReference>
<keyword evidence="4" id="KW-0436">Ligase</keyword>
<dbReference type="PANTHER" id="PTHR23315:SF238">
    <property type="entry name" value="ARM REPEAT SUPERFAMILY PROTEIN"/>
    <property type="match status" value="1"/>
</dbReference>
<keyword evidence="1" id="KW-0677">Repeat</keyword>
<accession>A0AAV3QGH8</accession>
<dbReference type="InterPro" id="IPR011989">
    <property type="entry name" value="ARM-like"/>
</dbReference>
<dbReference type="Proteomes" id="UP001454036">
    <property type="component" value="Unassembled WGS sequence"/>
</dbReference>
<evidence type="ECO:0000259" key="3">
    <source>
        <dbReference type="Pfam" id="PF25598"/>
    </source>
</evidence>
<protein>
    <submittedName>
        <fullName evidence="4">Ubiquitin-protein ligase</fullName>
    </submittedName>
</protein>
<dbReference type="AlphaFoldDB" id="A0AAV3QGH8"/>
<organism evidence="4 5">
    <name type="scientific">Lithospermum erythrorhizon</name>
    <name type="common">Purple gromwell</name>
    <name type="synonym">Lithospermum officinale var. erythrorhizon</name>
    <dbReference type="NCBI Taxonomy" id="34254"/>
    <lineage>
        <taxon>Eukaryota</taxon>
        <taxon>Viridiplantae</taxon>
        <taxon>Streptophyta</taxon>
        <taxon>Embryophyta</taxon>
        <taxon>Tracheophyta</taxon>
        <taxon>Spermatophyta</taxon>
        <taxon>Magnoliopsida</taxon>
        <taxon>eudicotyledons</taxon>
        <taxon>Gunneridae</taxon>
        <taxon>Pentapetalae</taxon>
        <taxon>asterids</taxon>
        <taxon>lamiids</taxon>
        <taxon>Boraginales</taxon>
        <taxon>Boraginaceae</taxon>
        <taxon>Boraginoideae</taxon>
        <taxon>Lithospermeae</taxon>
        <taxon>Lithospermum</taxon>
    </lineage>
</organism>
<dbReference type="InterPro" id="IPR058678">
    <property type="entry name" value="ARM_PUB"/>
</dbReference>
<evidence type="ECO:0000313" key="5">
    <source>
        <dbReference type="Proteomes" id="UP001454036"/>
    </source>
</evidence>
<dbReference type="PANTHER" id="PTHR23315">
    <property type="entry name" value="U BOX DOMAIN-CONTAINING"/>
    <property type="match status" value="1"/>
</dbReference>
<evidence type="ECO:0000256" key="1">
    <source>
        <dbReference type="ARBA" id="ARBA00022737"/>
    </source>
</evidence>
<keyword evidence="5" id="KW-1185">Reference proteome</keyword>
<reference evidence="4 5" key="1">
    <citation type="submission" date="2024-01" db="EMBL/GenBank/DDBJ databases">
        <title>The complete chloroplast genome sequence of Lithospermum erythrorhizon: insights into the phylogenetic relationship among Boraginaceae species and the maternal lineages of purple gromwells.</title>
        <authorList>
            <person name="Okada T."/>
            <person name="Watanabe K."/>
        </authorList>
    </citation>
    <scope>NUCLEOTIDE SEQUENCE [LARGE SCALE GENOMIC DNA]</scope>
</reference>
<dbReference type="GO" id="GO:0016874">
    <property type="term" value="F:ligase activity"/>
    <property type="evidence" value="ECO:0007669"/>
    <property type="project" value="UniProtKB-KW"/>
</dbReference>
<comment type="caution">
    <text evidence="4">The sequence shown here is derived from an EMBL/GenBank/DDBJ whole genome shotgun (WGS) entry which is preliminary data.</text>
</comment>
<sequence>MEVKQRLIKNLVTKLGSVSEQNRIEALSELRTISKSDAISRPLISDSGAIPYLSETLFSDSEICQENAAATLHNLTISSKDEIMSTSGVLDALSHVLRNPASPFACQCASATIFNLLMVEAYRPIIGQKRDILYALIGIVKCPGSTSRTIQDAVKALFGIALYPVNRAQVIELGAVGPLFSLVCKDGRVGFVEDSTAVIAQLAGCEESWEAFKKVSGVRILVDLLDQATGSSYRTRENVVSALLNMARCGSDEVDVVEGLRGVIGVEAVEGILDLAENGTEKGKRKASELLKILDLDNQLVELVEGRDGYLSSNSSFNSF</sequence>
<name>A0AAV3QGH8_LITER</name>
<keyword evidence="2" id="KW-0833">Ubl conjugation pathway</keyword>
<dbReference type="SMART" id="SM00185">
    <property type="entry name" value="ARM"/>
    <property type="match status" value="3"/>
</dbReference>
<evidence type="ECO:0000313" key="4">
    <source>
        <dbReference type="EMBL" id="GAA0163180.1"/>
    </source>
</evidence>